<comment type="caution">
    <text evidence="5">The sequence shown here is derived from an EMBL/GenBank/DDBJ whole genome shotgun (WGS) entry which is preliminary data.</text>
</comment>
<keyword evidence="2" id="KW-0812">Transmembrane</keyword>
<keyword evidence="2" id="KW-0813">Transport</keyword>
<keyword evidence="2" id="KW-0626">Porin</keyword>
<feature type="chain" id="PRO_5033025397" evidence="3">
    <location>
        <begin position="21"/>
        <end position="225"/>
    </location>
</feature>
<evidence type="ECO:0000313" key="5">
    <source>
        <dbReference type="EMBL" id="NYZ67519.1"/>
    </source>
</evidence>
<evidence type="ECO:0000313" key="6">
    <source>
        <dbReference type="Proteomes" id="UP000569732"/>
    </source>
</evidence>
<dbReference type="RefSeq" id="WP_180569540.1">
    <property type="nucleotide sequence ID" value="NZ_JACCKB010000026.1"/>
</dbReference>
<sequence>MKNRVIAVSVFAVVSVPVVASDSINPFADEKSGFYLGGGIGAAQYSDAYSRIEDYYNQSISETKSYKHTERNAVGKLFSGYRINKYFAIELDYLKMDDLEGEQRNWPTGGIGEFGVESSAKVDALGIKTIAIYPINNRIDVYASLGAKNWRVKETTKYYYPIRSDKENKKEKGVSASYGLGANYNISKNLAVGMQWERINDVGDKKLNFGQTDIDVITASFQYNF</sequence>
<dbReference type="Pfam" id="PF01389">
    <property type="entry name" value="OmpA_membrane"/>
    <property type="match status" value="1"/>
</dbReference>
<dbReference type="InterPro" id="IPR011250">
    <property type="entry name" value="OMP/PagP_B-barrel"/>
</dbReference>
<gene>
    <name evidence="5" type="ORF">H0A36_15990</name>
</gene>
<evidence type="ECO:0000256" key="1">
    <source>
        <dbReference type="ARBA" id="ARBA00005710"/>
    </source>
</evidence>
<evidence type="ECO:0000259" key="4">
    <source>
        <dbReference type="Pfam" id="PF01389"/>
    </source>
</evidence>
<reference evidence="5 6" key="1">
    <citation type="submission" date="2020-07" db="EMBL/GenBank/DDBJ databases">
        <title>Endozoicomonas sp. nov., isolated from sediment.</title>
        <authorList>
            <person name="Gu T."/>
        </authorList>
    </citation>
    <scope>NUCLEOTIDE SEQUENCE [LARGE SCALE GENOMIC DNA]</scope>
    <source>
        <strain evidence="5 6">SM1973</strain>
    </source>
</reference>
<dbReference type="EMBL" id="JACCKB010000026">
    <property type="protein sequence ID" value="NYZ67519.1"/>
    <property type="molecule type" value="Genomic_DNA"/>
</dbReference>
<name>A0A853I4D7_9GAMM</name>
<dbReference type="GO" id="GO:0015288">
    <property type="term" value="F:porin activity"/>
    <property type="evidence" value="ECO:0007669"/>
    <property type="project" value="UniProtKB-KW"/>
</dbReference>
<comment type="similarity">
    <text evidence="1">Belongs to the outer membrane OOP (TC 1.B.6) superfamily. OmpA family.</text>
</comment>
<proteinExistence type="inferred from homology"/>
<dbReference type="GO" id="GO:0046930">
    <property type="term" value="C:pore complex"/>
    <property type="evidence" value="ECO:0007669"/>
    <property type="project" value="UniProtKB-KW"/>
</dbReference>
<dbReference type="AlphaFoldDB" id="A0A853I4D7"/>
<dbReference type="Gene3D" id="2.40.160.20">
    <property type="match status" value="1"/>
</dbReference>
<protein>
    <submittedName>
        <fullName evidence="5">Outer membrane beta-barrel protein</fullName>
    </submittedName>
</protein>
<organism evidence="5 6">
    <name type="scientific">Spartinivicinus marinus</name>
    <dbReference type="NCBI Taxonomy" id="2994442"/>
    <lineage>
        <taxon>Bacteria</taxon>
        <taxon>Pseudomonadati</taxon>
        <taxon>Pseudomonadota</taxon>
        <taxon>Gammaproteobacteria</taxon>
        <taxon>Oceanospirillales</taxon>
        <taxon>Zooshikellaceae</taxon>
        <taxon>Spartinivicinus</taxon>
    </lineage>
</organism>
<keyword evidence="2" id="KW-0406">Ion transport</keyword>
<accession>A0A853I4D7</accession>
<evidence type="ECO:0000256" key="2">
    <source>
        <dbReference type="ARBA" id="ARBA00023114"/>
    </source>
</evidence>
<dbReference type="InterPro" id="IPR000498">
    <property type="entry name" value="OmpA-like_TM_dom"/>
</dbReference>
<dbReference type="GO" id="GO:0009279">
    <property type="term" value="C:cell outer membrane"/>
    <property type="evidence" value="ECO:0007669"/>
    <property type="project" value="InterPro"/>
</dbReference>
<dbReference type="Proteomes" id="UP000569732">
    <property type="component" value="Unassembled WGS sequence"/>
</dbReference>
<evidence type="ECO:0000256" key="3">
    <source>
        <dbReference type="SAM" id="SignalP"/>
    </source>
</evidence>
<feature type="domain" description="Outer membrane protein OmpA-like transmembrane" evidence="4">
    <location>
        <begin position="32"/>
        <end position="225"/>
    </location>
</feature>
<dbReference type="SUPFAM" id="SSF56925">
    <property type="entry name" value="OMPA-like"/>
    <property type="match status" value="1"/>
</dbReference>
<keyword evidence="3" id="KW-0732">Signal</keyword>
<feature type="signal peptide" evidence="3">
    <location>
        <begin position="1"/>
        <end position="20"/>
    </location>
</feature>
<keyword evidence="6" id="KW-1185">Reference proteome</keyword>